<evidence type="ECO:0000313" key="5">
    <source>
        <dbReference type="EMBL" id="MBB6732257.1"/>
    </source>
</evidence>
<dbReference type="AlphaFoldDB" id="A0A7X0SLL6"/>
<comment type="similarity">
    <text evidence="4">Belongs to the FliW family.</text>
</comment>
<dbReference type="SUPFAM" id="SSF141457">
    <property type="entry name" value="BH3618-like"/>
    <property type="match status" value="1"/>
</dbReference>
<evidence type="ECO:0000313" key="6">
    <source>
        <dbReference type="Proteomes" id="UP000564644"/>
    </source>
</evidence>
<keyword evidence="5" id="KW-0966">Cell projection</keyword>
<dbReference type="Proteomes" id="UP000564644">
    <property type="component" value="Unassembled WGS sequence"/>
</dbReference>
<dbReference type="GO" id="GO:0006417">
    <property type="term" value="P:regulation of translation"/>
    <property type="evidence" value="ECO:0007669"/>
    <property type="project" value="UniProtKB-KW"/>
</dbReference>
<dbReference type="Gene3D" id="2.30.290.10">
    <property type="entry name" value="BH3618-like"/>
    <property type="match status" value="1"/>
</dbReference>
<comment type="caution">
    <text evidence="5">The sequence shown here is derived from an EMBL/GenBank/DDBJ whole genome shotgun (WGS) entry which is preliminary data.</text>
</comment>
<keyword evidence="5" id="KW-0282">Flagellum</keyword>
<dbReference type="RefSeq" id="WP_185129926.1">
    <property type="nucleotide sequence ID" value="NZ_JACJVO010000018.1"/>
</dbReference>
<name>A0A7X0SLL6_9BACL</name>
<keyword evidence="5" id="KW-0969">Cilium</keyword>
<dbReference type="EMBL" id="JACJVO010000018">
    <property type="protein sequence ID" value="MBB6732257.1"/>
    <property type="molecule type" value="Genomic_DNA"/>
</dbReference>
<evidence type="ECO:0000256" key="2">
    <source>
        <dbReference type="ARBA" id="ARBA00022795"/>
    </source>
</evidence>
<keyword evidence="1 4" id="KW-0963">Cytoplasm</keyword>
<accession>A0A7X0SLL6</accession>
<keyword evidence="2 4" id="KW-1005">Bacterial flagellum biogenesis</keyword>
<protein>
    <recommendedName>
        <fullName evidence="4">Flagellar assembly factor FliW</fullName>
    </recommendedName>
</protein>
<comment type="subcellular location">
    <subcellularLocation>
        <location evidence="4">Cytoplasm</location>
    </subcellularLocation>
</comment>
<dbReference type="Pfam" id="PF02623">
    <property type="entry name" value="FliW"/>
    <property type="match status" value="1"/>
</dbReference>
<keyword evidence="6" id="KW-1185">Reference proteome</keyword>
<comment type="function">
    <text evidence="4">Acts as an anti-CsrA protein, binds CsrA and prevents it from repressing translation of its target genes, one of which is flagellin. Binds to flagellin and participates in the assembly of the flagellum.</text>
</comment>
<comment type="subunit">
    <text evidence="4">Interacts with translational regulator CsrA and flagellin(s).</text>
</comment>
<gene>
    <name evidence="4" type="primary">fliW</name>
    <name evidence="5" type="ORF">H7C18_15160</name>
</gene>
<organism evidence="5 6">
    <name type="scientific">Cohnella zeiphila</name>
    <dbReference type="NCBI Taxonomy" id="2761120"/>
    <lineage>
        <taxon>Bacteria</taxon>
        <taxon>Bacillati</taxon>
        <taxon>Bacillota</taxon>
        <taxon>Bacilli</taxon>
        <taxon>Bacillales</taxon>
        <taxon>Paenibacillaceae</taxon>
        <taxon>Cohnella</taxon>
    </lineage>
</organism>
<proteinExistence type="inferred from homology"/>
<dbReference type="InterPro" id="IPR024046">
    <property type="entry name" value="Flagellar_assmbl_FliW_dom_sf"/>
</dbReference>
<dbReference type="GO" id="GO:0044780">
    <property type="term" value="P:bacterial-type flagellum assembly"/>
    <property type="evidence" value="ECO:0007669"/>
    <property type="project" value="UniProtKB-UniRule"/>
</dbReference>
<keyword evidence="4" id="KW-0143">Chaperone</keyword>
<dbReference type="GO" id="GO:0005737">
    <property type="term" value="C:cytoplasm"/>
    <property type="evidence" value="ECO:0007669"/>
    <property type="project" value="UniProtKB-SubCell"/>
</dbReference>
<evidence type="ECO:0000256" key="1">
    <source>
        <dbReference type="ARBA" id="ARBA00022490"/>
    </source>
</evidence>
<sequence>MLNGFNDRVFHFKGSVLGFDQFDDFKFFAAEENPSFGYLESVEDPSVGFVAVSPFHFFSGYQFEIEEKVKDELKLVKPEEVLVLSIIHVKNPFTESTVNLMAPLIINVTNNQGRQMILTQPSMYGTKEKLLVPSSKEGGEDAC</sequence>
<dbReference type="PANTHER" id="PTHR39190:SF1">
    <property type="entry name" value="FLAGELLAR ASSEMBLY FACTOR FLIW"/>
    <property type="match status" value="1"/>
</dbReference>
<dbReference type="HAMAP" id="MF_01185">
    <property type="entry name" value="FliW"/>
    <property type="match status" value="1"/>
</dbReference>
<evidence type="ECO:0000256" key="4">
    <source>
        <dbReference type="HAMAP-Rule" id="MF_01185"/>
    </source>
</evidence>
<dbReference type="InterPro" id="IPR003775">
    <property type="entry name" value="Flagellar_assembly_factor_FliW"/>
</dbReference>
<keyword evidence="3 4" id="KW-0810">Translation regulation</keyword>
<reference evidence="5 6" key="1">
    <citation type="submission" date="2020-08" db="EMBL/GenBank/DDBJ databases">
        <title>Cohnella phylogeny.</title>
        <authorList>
            <person name="Dunlap C."/>
        </authorList>
    </citation>
    <scope>NUCLEOTIDE SEQUENCE [LARGE SCALE GENOMIC DNA]</scope>
    <source>
        <strain evidence="5 6">CBP 2801</strain>
    </source>
</reference>
<dbReference type="PANTHER" id="PTHR39190">
    <property type="entry name" value="FLAGELLAR ASSEMBLY FACTOR FLIW"/>
    <property type="match status" value="1"/>
</dbReference>
<evidence type="ECO:0000256" key="3">
    <source>
        <dbReference type="ARBA" id="ARBA00022845"/>
    </source>
</evidence>